<keyword evidence="1" id="KW-0472">Membrane</keyword>
<gene>
    <name evidence="2" type="ORF">KL86CLO1_12630</name>
</gene>
<dbReference type="Pfam" id="PF03613">
    <property type="entry name" value="EIID-AGA"/>
    <property type="match status" value="1"/>
</dbReference>
<dbReference type="GO" id="GO:0009401">
    <property type="term" value="P:phosphoenolpyruvate-dependent sugar phosphotransferase system"/>
    <property type="evidence" value="ECO:0007669"/>
    <property type="project" value="InterPro"/>
</dbReference>
<sequence length="295" mass="32212">MEREVRRMSKEVMQGETGTRTVSLDKKTLRKSWWNWTCWGQICYNFERMMGLGFCHSMIPILKKLYPGDKEKQAEGMTRHLTYYNTENTWGCLIPGIVAAMEEEKANGADVEDETISNIKTALMGPLAGVGDAITQGIVKVILLAIGIELAMQGNALGPILYVVAFSAYALIVGYVCYMSGYKMGKNAVVKILSGGLIKEITEGCGAMGMMVLGGLVATKIGITTPITFAIGEKVTELQALFNQIMPSLLPVALFFGVYALLRKGVTPMKVMGIIFLAGIVCYIPAMFGWFSILA</sequence>
<keyword evidence="1" id="KW-0812">Transmembrane</keyword>
<feature type="transmembrane region" description="Helical" evidence="1">
    <location>
        <begin position="160"/>
        <end position="180"/>
    </location>
</feature>
<dbReference type="PROSITE" id="PS51108">
    <property type="entry name" value="PTS_EIID"/>
    <property type="match status" value="1"/>
</dbReference>
<proteinExistence type="predicted"/>
<evidence type="ECO:0000256" key="1">
    <source>
        <dbReference type="SAM" id="Phobius"/>
    </source>
</evidence>
<organism evidence="2">
    <name type="scientific">uncultured Eubacteriales bacterium</name>
    <dbReference type="NCBI Taxonomy" id="172733"/>
    <lineage>
        <taxon>Bacteria</taxon>
        <taxon>Bacillati</taxon>
        <taxon>Bacillota</taxon>
        <taxon>Clostridia</taxon>
        <taxon>Eubacteriales</taxon>
        <taxon>environmental samples</taxon>
    </lineage>
</organism>
<feature type="transmembrane region" description="Helical" evidence="1">
    <location>
        <begin position="274"/>
        <end position="293"/>
    </location>
</feature>
<dbReference type="PANTHER" id="PTHR32502:SF23">
    <property type="entry name" value="TRANSPORT PROTEIN, PTS SYSTEM"/>
    <property type="match status" value="1"/>
</dbReference>
<name>A0A212KCR8_9FIRM</name>
<dbReference type="AlphaFoldDB" id="A0A212KCR8"/>
<dbReference type="InterPro" id="IPR050303">
    <property type="entry name" value="GatZ_KbaZ_carbometab"/>
</dbReference>
<dbReference type="GO" id="GO:0005886">
    <property type="term" value="C:plasma membrane"/>
    <property type="evidence" value="ECO:0007669"/>
    <property type="project" value="TreeGrafter"/>
</dbReference>
<evidence type="ECO:0000313" key="2">
    <source>
        <dbReference type="EMBL" id="SBW09325.1"/>
    </source>
</evidence>
<keyword evidence="1" id="KW-1133">Transmembrane helix</keyword>
<protein>
    <submittedName>
        <fullName evidence="2">Mannose-specific pts system component iicd</fullName>
    </submittedName>
</protein>
<dbReference type="InterPro" id="IPR004704">
    <property type="entry name" value="PTS_IID_man"/>
</dbReference>
<dbReference type="PANTHER" id="PTHR32502">
    <property type="entry name" value="N-ACETYLGALACTOSAMINE PERMEASE II COMPONENT-RELATED"/>
    <property type="match status" value="1"/>
</dbReference>
<dbReference type="EMBL" id="FLUN01000001">
    <property type="protein sequence ID" value="SBW09325.1"/>
    <property type="molecule type" value="Genomic_DNA"/>
</dbReference>
<reference evidence="2" key="1">
    <citation type="submission" date="2016-04" db="EMBL/GenBank/DDBJ databases">
        <authorList>
            <person name="Evans L.H."/>
            <person name="Alamgir A."/>
            <person name="Owens N."/>
            <person name="Weber N.D."/>
            <person name="Virtaneva K."/>
            <person name="Barbian K."/>
            <person name="Babar A."/>
            <person name="Rosenke K."/>
        </authorList>
    </citation>
    <scope>NUCLEOTIDE SEQUENCE</scope>
    <source>
        <strain evidence="2">86</strain>
    </source>
</reference>
<accession>A0A212KCR8</accession>
<feature type="transmembrane region" description="Helical" evidence="1">
    <location>
        <begin position="241"/>
        <end position="262"/>
    </location>
</feature>